<dbReference type="SUPFAM" id="SSF55347">
    <property type="entry name" value="Glyceraldehyde-3-phosphate dehydrogenase-like, C-terminal domain"/>
    <property type="match status" value="1"/>
</dbReference>
<keyword evidence="6" id="KW-1185">Reference proteome</keyword>
<dbReference type="Gene3D" id="3.40.50.720">
    <property type="entry name" value="NAD(P)-binding Rossmann-like Domain"/>
    <property type="match status" value="2"/>
</dbReference>
<dbReference type="PANTHER" id="PTHR11133:SF22">
    <property type="entry name" value="ALPHA-AMINOADIPIC SEMIALDEHYDE SYNTHASE, MITOCHONDRIAL"/>
    <property type="match status" value="1"/>
</dbReference>
<keyword evidence="1" id="KW-0560">Oxidoreductase</keyword>
<organism evidence="5 6">
    <name type="scientific">Coprinopsis marcescibilis</name>
    <name type="common">Agaric fungus</name>
    <name type="synonym">Psathyrella marcescibilis</name>
    <dbReference type="NCBI Taxonomy" id="230819"/>
    <lineage>
        <taxon>Eukaryota</taxon>
        <taxon>Fungi</taxon>
        <taxon>Dikarya</taxon>
        <taxon>Basidiomycota</taxon>
        <taxon>Agaricomycotina</taxon>
        <taxon>Agaricomycetes</taxon>
        <taxon>Agaricomycetidae</taxon>
        <taxon>Agaricales</taxon>
        <taxon>Agaricineae</taxon>
        <taxon>Psathyrellaceae</taxon>
        <taxon>Coprinopsis</taxon>
    </lineage>
</organism>
<dbReference type="EMBL" id="ML210586">
    <property type="protein sequence ID" value="TFK17004.1"/>
    <property type="molecule type" value="Genomic_DNA"/>
</dbReference>
<dbReference type="InterPro" id="IPR005097">
    <property type="entry name" value="Sacchrp_dh_NADP-bd"/>
</dbReference>
<proteinExistence type="predicted"/>
<dbReference type="Gene3D" id="3.30.360.10">
    <property type="entry name" value="Dihydrodipicolinate Reductase, domain 2"/>
    <property type="match status" value="3"/>
</dbReference>
<dbReference type="InterPro" id="IPR029063">
    <property type="entry name" value="SAM-dependent_MTases_sf"/>
</dbReference>
<dbReference type="GO" id="GO:0005737">
    <property type="term" value="C:cytoplasm"/>
    <property type="evidence" value="ECO:0007669"/>
    <property type="project" value="TreeGrafter"/>
</dbReference>
<dbReference type="Gene3D" id="3.40.50.150">
    <property type="entry name" value="Vaccinia Virus protein VP39"/>
    <property type="match status" value="1"/>
</dbReference>
<dbReference type="SUPFAM" id="SSF53335">
    <property type="entry name" value="S-adenosyl-L-methionine-dependent methyltransferases"/>
    <property type="match status" value="1"/>
</dbReference>
<dbReference type="InterPro" id="IPR032095">
    <property type="entry name" value="Sacchrp_dh-like_C"/>
</dbReference>
<keyword evidence="2" id="KW-0457">Lysine biosynthesis</keyword>
<dbReference type="Proteomes" id="UP000307440">
    <property type="component" value="Unassembled WGS sequence"/>
</dbReference>
<name>A0A5C3KAT7_COPMA</name>
<reference evidence="5 6" key="1">
    <citation type="journal article" date="2019" name="Nat. Ecol. Evol.">
        <title>Megaphylogeny resolves global patterns of mushroom evolution.</title>
        <authorList>
            <person name="Varga T."/>
            <person name="Krizsan K."/>
            <person name="Foldi C."/>
            <person name="Dima B."/>
            <person name="Sanchez-Garcia M."/>
            <person name="Sanchez-Ramirez S."/>
            <person name="Szollosi G.J."/>
            <person name="Szarkandi J.G."/>
            <person name="Papp V."/>
            <person name="Albert L."/>
            <person name="Andreopoulos W."/>
            <person name="Angelini C."/>
            <person name="Antonin V."/>
            <person name="Barry K.W."/>
            <person name="Bougher N.L."/>
            <person name="Buchanan P."/>
            <person name="Buyck B."/>
            <person name="Bense V."/>
            <person name="Catcheside P."/>
            <person name="Chovatia M."/>
            <person name="Cooper J."/>
            <person name="Damon W."/>
            <person name="Desjardin D."/>
            <person name="Finy P."/>
            <person name="Geml J."/>
            <person name="Haridas S."/>
            <person name="Hughes K."/>
            <person name="Justo A."/>
            <person name="Karasinski D."/>
            <person name="Kautmanova I."/>
            <person name="Kiss B."/>
            <person name="Kocsube S."/>
            <person name="Kotiranta H."/>
            <person name="LaButti K.M."/>
            <person name="Lechner B.E."/>
            <person name="Liimatainen K."/>
            <person name="Lipzen A."/>
            <person name="Lukacs Z."/>
            <person name="Mihaltcheva S."/>
            <person name="Morgado L.N."/>
            <person name="Niskanen T."/>
            <person name="Noordeloos M.E."/>
            <person name="Ohm R.A."/>
            <person name="Ortiz-Santana B."/>
            <person name="Ovrebo C."/>
            <person name="Racz N."/>
            <person name="Riley R."/>
            <person name="Savchenko A."/>
            <person name="Shiryaev A."/>
            <person name="Soop K."/>
            <person name="Spirin V."/>
            <person name="Szebenyi C."/>
            <person name="Tomsovsky M."/>
            <person name="Tulloss R.E."/>
            <person name="Uehling J."/>
            <person name="Grigoriev I.V."/>
            <person name="Vagvolgyi C."/>
            <person name="Papp T."/>
            <person name="Martin F.M."/>
            <person name="Miettinen O."/>
            <person name="Hibbett D.S."/>
            <person name="Nagy L.G."/>
        </authorList>
    </citation>
    <scope>NUCLEOTIDE SEQUENCE [LARGE SCALE GENOMIC DNA]</scope>
    <source>
        <strain evidence="5 6">CBS 121175</strain>
    </source>
</reference>
<dbReference type="STRING" id="230819.A0A5C3KAT7"/>
<sequence length="511" mass="56890">MAVNASDDARSSFSFGNIRPSGGFEREDEKAGMGEGAYEIWAEKRRPGVWLRNPGGAVVRVSKIFIPHMSELVADPRVMVYIGDGFRLLADKEPTYDYDLHQWPASEIFATSEYAYTTIPTYPSGQIWHIVAVKAPGRDLKVAVRDVSGCRYYNRAIHSASFVFPEFTRAMLEEGKDARPVFGRALKASENELNKLLGSGFYNVRQLENELTIDKKALDAAIAAHDLVISLIPYIYHAQVIRAAIKGKKDVVTTSYEAGIIVLNEIGLDPGIDHLYAVKIIDEVHVKGGQIKKYLSCCSGLPAPEYSNNPLGYKFSWSSRGVLLALLNSAQTLIITPAFAFVRYPSRDTVPFREYYGIEEADTIVRSTLRYQGTLVERIKVLAKFPNESRANSIISGLSWIGVFSEGKVKARAGNLLVTLCGRLELMKNEKNERDLVMLHHKFFVEWADGTEQILTSTLKAYSKLGGHSAMVWTVGLSCVIATQLVLDDDICDPIREFLEREGCGMIERAL</sequence>
<dbReference type="GO" id="GO:0019878">
    <property type="term" value="P:lysine biosynthetic process via aminoadipic acid"/>
    <property type="evidence" value="ECO:0007669"/>
    <property type="project" value="TreeGrafter"/>
</dbReference>
<evidence type="ECO:0000259" key="4">
    <source>
        <dbReference type="Pfam" id="PF16653"/>
    </source>
</evidence>
<dbReference type="Gene3D" id="1.10.1870.10">
    <property type="entry name" value="Domain 3, Saccharopine reductase"/>
    <property type="match status" value="1"/>
</dbReference>
<dbReference type="AlphaFoldDB" id="A0A5C3KAT7"/>
<protein>
    <submittedName>
        <fullName evidence="5">Glyceraldehyde-3-phosphate dehydrogenase-like protein</fullName>
    </submittedName>
</protein>
<dbReference type="InterPro" id="IPR051168">
    <property type="entry name" value="AASS"/>
</dbReference>
<dbReference type="OrthoDB" id="10059875at2759"/>
<evidence type="ECO:0000256" key="2">
    <source>
        <dbReference type="ARBA" id="ARBA00023154"/>
    </source>
</evidence>
<accession>A0A5C3KAT7</accession>
<dbReference type="GO" id="GO:0004753">
    <property type="term" value="F:saccharopine dehydrogenase activity"/>
    <property type="evidence" value="ECO:0007669"/>
    <property type="project" value="TreeGrafter"/>
</dbReference>
<evidence type="ECO:0000313" key="6">
    <source>
        <dbReference type="Proteomes" id="UP000307440"/>
    </source>
</evidence>
<evidence type="ECO:0000259" key="3">
    <source>
        <dbReference type="Pfam" id="PF03435"/>
    </source>
</evidence>
<feature type="domain" description="Saccharopine dehydrogenase-like C-terminal" evidence="4">
    <location>
        <begin position="267"/>
        <end position="491"/>
    </location>
</feature>
<dbReference type="Pfam" id="PF16653">
    <property type="entry name" value="Sacchrp_dh_C"/>
    <property type="match status" value="1"/>
</dbReference>
<feature type="domain" description="Saccharopine dehydrogenase NADP binding" evidence="3">
    <location>
        <begin position="214"/>
        <end position="256"/>
    </location>
</feature>
<gene>
    <name evidence="5" type="ORF">FA15DRAFT_683638</name>
</gene>
<evidence type="ECO:0000313" key="5">
    <source>
        <dbReference type="EMBL" id="TFK17004.1"/>
    </source>
</evidence>
<dbReference type="PANTHER" id="PTHR11133">
    <property type="entry name" value="SACCHAROPINE DEHYDROGENASE"/>
    <property type="match status" value="1"/>
</dbReference>
<dbReference type="Pfam" id="PF03435">
    <property type="entry name" value="Sacchrp_dh_NADP"/>
    <property type="match status" value="1"/>
</dbReference>
<keyword evidence="2" id="KW-0028">Amino-acid biosynthesis</keyword>
<evidence type="ECO:0000256" key="1">
    <source>
        <dbReference type="ARBA" id="ARBA00023002"/>
    </source>
</evidence>